<evidence type="ECO:0000256" key="1">
    <source>
        <dbReference type="SAM" id="MobiDB-lite"/>
    </source>
</evidence>
<dbReference type="AlphaFoldDB" id="A0A4Q9VPW5"/>
<name>A0A4Q9VPW5_9HYPH</name>
<organism evidence="3 4">
    <name type="scientific">Siculibacillus lacustris</name>
    <dbReference type="NCBI Taxonomy" id="1549641"/>
    <lineage>
        <taxon>Bacteria</taxon>
        <taxon>Pseudomonadati</taxon>
        <taxon>Pseudomonadota</taxon>
        <taxon>Alphaproteobacteria</taxon>
        <taxon>Hyphomicrobiales</taxon>
        <taxon>Ancalomicrobiaceae</taxon>
        <taxon>Siculibacillus</taxon>
    </lineage>
</organism>
<dbReference type="Gene3D" id="3.20.20.450">
    <property type="entry name" value="EAL domain"/>
    <property type="match status" value="1"/>
</dbReference>
<evidence type="ECO:0000259" key="2">
    <source>
        <dbReference type="Pfam" id="PF00563"/>
    </source>
</evidence>
<dbReference type="EMBL" id="SJFN01000017">
    <property type="protein sequence ID" value="TBW36981.1"/>
    <property type="molecule type" value="Genomic_DNA"/>
</dbReference>
<sequence length="305" mass="32481">MSHPTTFPHAHPSHRAPAAHAADRLPSPRPRWMPRYAIDTGVLVGAECHVAAPRRGTAGTGRSSGHPGTALTRLALDAAMGLADELLLRRHPLPLSVAMSCSDLADPTLVAQLRNWSIAHGGAHRLLGLEIDVAGFHRHPPAEWAQFARLGYEVTLCRATTIGAEARALGVSRLAFPPSLIRRATRDPRAATVLAGFAERAHAENLEAVVKGLGAEPSRLLRDLVVAGSWQYAAEVGSVDAEGLCVLACDHAGRRVPRRRPLDAIVATWDGLDLTWADARAPAEEDRAARTASASLRRSSSASFG</sequence>
<dbReference type="InterPro" id="IPR001633">
    <property type="entry name" value="EAL_dom"/>
</dbReference>
<comment type="caution">
    <text evidence="3">The sequence shown here is derived from an EMBL/GenBank/DDBJ whole genome shotgun (WGS) entry which is preliminary data.</text>
</comment>
<dbReference type="Pfam" id="PF00563">
    <property type="entry name" value="EAL"/>
    <property type="match status" value="1"/>
</dbReference>
<feature type="region of interest" description="Disordered" evidence="1">
    <location>
        <begin position="1"/>
        <end position="27"/>
    </location>
</feature>
<evidence type="ECO:0000313" key="4">
    <source>
        <dbReference type="Proteomes" id="UP000292781"/>
    </source>
</evidence>
<gene>
    <name evidence="3" type="ORF">EYW49_12575</name>
</gene>
<protein>
    <submittedName>
        <fullName evidence="3">EAL domain-containing protein</fullName>
    </submittedName>
</protein>
<dbReference type="RefSeq" id="WP_131309930.1">
    <property type="nucleotide sequence ID" value="NZ_SJFN01000017.1"/>
</dbReference>
<reference evidence="3 4" key="1">
    <citation type="submission" date="2019-02" db="EMBL/GenBank/DDBJ databases">
        <title>Siculibacillus lacustris gen. nov., sp. nov., a new rosette-forming bacterium isolated from a freshwater crater lake (Lake St. Ana, Romania).</title>
        <authorList>
            <person name="Felfoldi T."/>
            <person name="Marton Z."/>
            <person name="Szabo A."/>
            <person name="Mentes A."/>
            <person name="Boka K."/>
            <person name="Marialigeti K."/>
            <person name="Mathe I."/>
            <person name="Koncz M."/>
            <person name="Schumann P."/>
            <person name="Toth E."/>
        </authorList>
    </citation>
    <scope>NUCLEOTIDE SEQUENCE [LARGE SCALE GENOMIC DNA]</scope>
    <source>
        <strain evidence="3 4">SA-279</strain>
    </source>
</reference>
<accession>A0A4Q9VPW5</accession>
<dbReference type="InterPro" id="IPR035919">
    <property type="entry name" value="EAL_sf"/>
</dbReference>
<proteinExistence type="predicted"/>
<evidence type="ECO:0000313" key="3">
    <source>
        <dbReference type="EMBL" id="TBW36981.1"/>
    </source>
</evidence>
<keyword evidence="4" id="KW-1185">Reference proteome</keyword>
<dbReference type="SUPFAM" id="SSF141868">
    <property type="entry name" value="EAL domain-like"/>
    <property type="match status" value="1"/>
</dbReference>
<feature type="domain" description="EAL" evidence="2">
    <location>
        <begin position="68"/>
        <end position="212"/>
    </location>
</feature>
<dbReference type="Proteomes" id="UP000292781">
    <property type="component" value="Unassembled WGS sequence"/>
</dbReference>